<evidence type="ECO:0000313" key="12">
    <source>
        <dbReference type="Proteomes" id="UP000184196"/>
    </source>
</evidence>
<protein>
    <recommendedName>
        <fullName evidence="9">Indole-3-glycerol phosphate synthase</fullName>
        <shortName evidence="9">IGPS</shortName>
        <ecNumber evidence="9">4.1.1.48</ecNumber>
    </recommendedName>
</protein>
<evidence type="ECO:0000256" key="3">
    <source>
        <dbReference type="ARBA" id="ARBA00008737"/>
    </source>
</evidence>
<dbReference type="InterPro" id="IPR011060">
    <property type="entry name" value="RibuloseP-bd_barrel"/>
</dbReference>
<dbReference type="InterPro" id="IPR001468">
    <property type="entry name" value="Indole-3-GlycerolPSynthase_CS"/>
</dbReference>
<gene>
    <name evidence="9" type="primary">trpC</name>
    <name evidence="11" type="ORF">SAMN02745218_00777</name>
</gene>
<accession>A0A1M4W0D7</accession>
<dbReference type="SUPFAM" id="SSF51366">
    <property type="entry name" value="Ribulose-phoshate binding barrel"/>
    <property type="match status" value="1"/>
</dbReference>
<dbReference type="Gene3D" id="3.20.20.70">
    <property type="entry name" value="Aldolase class I"/>
    <property type="match status" value="1"/>
</dbReference>
<dbReference type="RefSeq" id="WP_073163342.1">
    <property type="nucleotide sequence ID" value="NZ_FQUW01000008.1"/>
</dbReference>
<evidence type="ECO:0000256" key="1">
    <source>
        <dbReference type="ARBA" id="ARBA00001633"/>
    </source>
</evidence>
<evidence type="ECO:0000256" key="2">
    <source>
        <dbReference type="ARBA" id="ARBA00004696"/>
    </source>
</evidence>
<keyword evidence="8 9" id="KW-0456">Lyase</keyword>
<evidence type="ECO:0000256" key="4">
    <source>
        <dbReference type="ARBA" id="ARBA00022605"/>
    </source>
</evidence>
<name>A0A1M4W0D7_9FIRM</name>
<dbReference type="Pfam" id="PF00218">
    <property type="entry name" value="IGPS"/>
    <property type="match status" value="1"/>
</dbReference>
<evidence type="ECO:0000313" key="11">
    <source>
        <dbReference type="EMBL" id="SHE74731.1"/>
    </source>
</evidence>
<organism evidence="11 12">
    <name type="scientific">Desulfofundulus australicus DSM 11792</name>
    <dbReference type="NCBI Taxonomy" id="1121425"/>
    <lineage>
        <taxon>Bacteria</taxon>
        <taxon>Bacillati</taxon>
        <taxon>Bacillota</taxon>
        <taxon>Clostridia</taxon>
        <taxon>Eubacteriales</taxon>
        <taxon>Peptococcaceae</taxon>
        <taxon>Desulfofundulus</taxon>
    </lineage>
</organism>
<dbReference type="PANTHER" id="PTHR22854:SF2">
    <property type="entry name" value="INDOLE-3-GLYCEROL-PHOSPHATE SYNTHASE"/>
    <property type="match status" value="1"/>
</dbReference>
<keyword evidence="4 9" id="KW-0028">Amino-acid biosynthesis</keyword>
<keyword evidence="7 9" id="KW-0057">Aromatic amino acid biosynthesis</keyword>
<dbReference type="AlphaFoldDB" id="A0A1M4W0D7"/>
<dbReference type="NCBIfam" id="NF001377">
    <property type="entry name" value="PRK00278.2-4"/>
    <property type="match status" value="1"/>
</dbReference>
<dbReference type="GO" id="GO:0000162">
    <property type="term" value="P:L-tryptophan biosynthetic process"/>
    <property type="evidence" value="ECO:0007669"/>
    <property type="project" value="UniProtKB-UniRule"/>
</dbReference>
<proteinExistence type="inferred from homology"/>
<dbReference type="EC" id="4.1.1.48" evidence="9"/>
<evidence type="ECO:0000256" key="9">
    <source>
        <dbReference type="HAMAP-Rule" id="MF_00134"/>
    </source>
</evidence>
<dbReference type="OrthoDB" id="9804217at2"/>
<evidence type="ECO:0000256" key="8">
    <source>
        <dbReference type="ARBA" id="ARBA00023239"/>
    </source>
</evidence>
<evidence type="ECO:0000256" key="5">
    <source>
        <dbReference type="ARBA" id="ARBA00022793"/>
    </source>
</evidence>
<dbReference type="UniPathway" id="UPA00035">
    <property type="reaction ID" value="UER00043"/>
</dbReference>
<comment type="similarity">
    <text evidence="3 9">Belongs to the TrpC family.</text>
</comment>
<evidence type="ECO:0000256" key="7">
    <source>
        <dbReference type="ARBA" id="ARBA00023141"/>
    </source>
</evidence>
<dbReference type="InterPro" id="IPR013785">
    <property type="entry name" value="Aldolase_TIM"/>
</dbReference>
<comment type="catalytic activity">
    <reaction evidence="1 9">
        <text>1-(2-carboxyphenylamino)-1-deoxy-D-ribulose 5-phosphate + H(+) = (1S,2R)-1-C-(indol-3-yl)glycerol 3-phosphate + CO2 + H2O</text>
        <dbReference type="Rhea" id="RHEA:23476"/>
        <dbReference type="ChEBI" id="CHEBI:15377"/>
        <dbReference type="ChEBI" id="CHEBI:15378"/>
        <dbReference type="ChEBI" id="CHEBI:16526"/>
        <dbReference type="ChEBI" id="CHEBI:58613"/>
        <dbReference type="ChEBI" id="CHEBI:58866"/>
        <dbReference type="EC" id="4.1.1.48"/>
    </reaction>
</comment>
<dbReference type="Proteomes" id="UP000184196">
    <property type="component" value="Unassembled WGS sequence"/>
</dbReference>
<dbReference type="InterPro" id="IPR045186">
    <property type="entry name" value="Indole-3-glycerol_P_synth"/>
</dbReference>
<keyword evidence="12" id="KW-1185">Reference proteome</keyword>
<evidence type="ECO:0000259" key="10">
    <source>
        <dbReference type="Pfam" id="PF00218"/>
    </source>
</evidence>
<feature type="domain" description="Indole-3-glycerol phosphate synthase" evidence="10">
    <location>
        <begin position="3"/>
        <end position="256"/>
    </location>
</feature>
<dbReference type="GO" id="GO:0004640">
    <property type="term" value="F:phosphoribosylanthranilate isomerase activity"/>
    <property type="evidence" value="ECO:0007669"/>
    <property type="project" value="TreeGrafter"/>
</dbReference>
<keyword evidence="6 9" id="KW-0822">Tryptophan biosynthesis</keyword>
<dbReference type="PROSITE" id="PS00614">
    <property type="entry name" value="IGPS"/>
    <property type="match status" value="1"/>
</dbReference>
<sequence>MILEKIIAHKRREVECRRAIRPLAWLAGRVQSSGATRSLRDHLRRPGKVTLMAEIKRASPSKGWLVRGMKPVEVARIYTRAGAAAISILTDSHFFRGHRLILPLVRRETSLPLLYKDFIIDPYQIYEARYLGADAILLIVAALDDRQLSSFQALAAELGLSCLVEVHTAEELERARASGASIIGINNRDLRTFSVDLSTTFRLREKITDPGVVVVSESGINSREHMLALARHRVDAALVGEALVKAGDMERKVKELLGEDVLPWSG</sequence>
<comment type="pathway">
    <text evidence="2 9">Amino-acid biosynthesis; L-tryptophan biosynthesis; L-tryptophan from chorismate: step 4/5.</text>
</comment>
<dbReference type="CDD" id="cd00331">
    <property type="entry name" value="IGPS"/>
    <property type="match status" value="1"/>
</dbReference>
<dbReference type="PANTHER" id="PTHR22854">
    <property type="entry name" value="TRYPTOPHAN BIOSYNTHESIS PROTEIN"/>
    <property type="match status" value="1"/>
</dbReference>
<keyword evidence="5 9" id="KW-0210">Decarboxylase</keyword>
<reference evidence="12" key="1">
    <citation type="submission" date="2016-11" db="EMBL/GenBank/DDBJ databases">
        <authorList>
            <person name="Varghese N."/>
            <person name="Submissions S."/>
        </authorList>
    </citation>
    <scope>NUCLEOTIDE SEQUENCE [LARGE SCALE GENOMIC DNA]</scope>
    <source>
        <strain evidence="12">DSM 11792</strain>
    </source>
</reference>
<dbReference type="FunFam" id="3.20.20.70:FF:000024">
    <property type="entry name" value="Indole-3-glycerol phosphate synthase"/>
    <property type="match status" value="1"/>
</dbReference>
<dbReference type="GO" id="GO:0004425">
    <property type="term" value="F:indole-3-glycerol-phosphate synthase activity"/>
    <property type="evidence" value="ECO:0007669"/>
    <property type="project" value="UniProtKB-UniRule"/>
</dbReference>
<dbReference type="HAMAP" id="MF_00134_B">
    <property type="entry name" value="IGPS_B"/>
    <property type="match status" value="1"/>
</dbReference>
<dbReference type="InterPro" id="IPR013798">
    <property type="entry name" value="Indole-3-glycerol_P_synth_dom"/>
</dbReference>
<evidence type="ECO:0000256" key="6">
    <source>
        <dbReference type="ARBA" id="ARBA00022822"/>
    </source>
</evidence>
<dbReference type="EMBL" id="FQUW01000008">
    <property type="protein sequence ID" value="SHE74731.1"/>
    <property type="molecule type" value="Genomic_DNA"/>
</dbReference>